<dbReference type="Proteomes" id="UP000184191">
    <property type="component" value="Unassembled WGS sequence"/>
</dbReference>
<dbReference type="EMBL" id="FRBN01000011">
    <property type="protein sequence ID" value="SHL34742.1"/>
    <property type="molecule type" value="Genomic_DNA"/>
</dbReference>
<dbReference type="SUPFAM" id="SSF52540">
    <property type="entry name" value="P-loop containing nucleoside triphosphate hydrolases"/>
    <property type="match status" value="1"/>
</dbReference>
<reference evidence="2" key="1">
    <citation type="submission" date="2016-11" db="EMBL/GenBank/DDBJ databases">
        <authorList>
            <person name="Varghese N."/>
            <person name="Submissions S."/>
        </authorList>
    </citation>
    <scope>NUCLEOTIDE SEQUENCE [LARGE SCALE GENOMIC DNA]</scope>
    <source>
        <strain evidence="2">DSM 29327</strain>
    </source>
</reference>
<protein>
    <recommendedName>
        <fullName evidence="3">Gamma-glutamyl kinase</fullName>
    </recommendedName>
</protein>
<name>A0A1M6ZW80_9RHOB</name>
<dbReference type="InterPro" id="IPR027417">
    <property type="entry name" value="P-loop_NTPase"/>
</dbReference>
<sequence length="215" mass="24294">MLVFSTAKLVFLSVPKTGSTAYQASLVPLAAIAVTTPPELKHAPVFRYNRFFRPMIERFIAPDVDVLAVMREPISWLGSWYRYRQRPAMAGTANSTQDLSFDDFVTAYCMGEQPGFARVGAQSKFLEPQRNGTCVTHLFRYEDQADLIRFLEQRLGTTIEIKHLNASPARDLELSAKTEARLRRKFSSDFALWEGIGENGQYAPLPARRKPVSKT</sequence>
<gene>
    <name evidence="1" type="ORF">SAMN05444414_11183</name>
</gene>
<dbReference type="OrthoDB" id="7687351at2"/>
<dbReference type="RefSeq" id="WP_073198208.1">
    <property type="nucleotide sequence ID" value="NZ_FRBN01000011.1"/>
</dbReference>
<organism evidence="1 2">
    <name type="scientific">Roseovarius marisflavi</name>
    <dbReference type="NCBI Taxonomy" id="1054996"/>
    <lineage>
        <taxon>Bacteria</taxon>
        <taxon>Pseudomonadati</taxon>
        <taxon>Pseudomonadota</taxon>
        <taxon>Alphaproteobacteria</taxon>
        <taxon>Rhodobacterales</taxon>
        <taxon>Roseobacteraceae</taxon>
        <taxon>Roseovarius</taxon>
    </lineage>
</organism>
<evidence type="ECO:0000313" key="2">
    <source>
        <dbReference type="Proteomes" id="UP000184191"/>
    </source>
</evidence>
<accession>A0A1M6ZW80</accession>
<dbReference type="AlphaFoldDB" id="A0A1M6ZW80"/>
<keyword evidence="2" id="KW-1185">Reference proteome</keyword>
<evidence type="ECO:0008006" key="3">
    <source>
        <dbReference type="Google" id="ProtNLM"/>
    </source>
</evidence>
<proteinExistence type="predicted"/>
<dbReference type="Gene3D" id="3.40.50.300">
    <property type="entry name" value="P-loop containing nucleotide triphosphate hydrolases"/>
    <property type="match status" value="1"/>
</dbReference>
<dbReference type="STRING" id="1054996.SAMN05444414_11183"/>
<evidence type="ECO:0000313" key="1">
    <source>
        <dbReference type="EMBL" id="SHL34742.1"/>
    </source>
</evidence>